<dbReference type="PANTHER" id="PTHR46323">
    <property type="entry name" value="BETA-GALACTOSIDASE"/>
    <property type="match status" value="1"/>
</dbReference>
<keyword evidence="8 10" id="KW-0326">Glycosidase</keyword>
<dbReference type="EC" id="3.2.1.23" evidence="5 10"/>
<evidence type="ECO:0000256" key="3">
    <source>
        <dbReference type="ARBA" id="ARBA00007401"/>
    </source>
</evidence>
<evidence type="ECO:0000256" key="7">
    <source>
        <dbReference type="ARBA" id="ARBA00022837"/>
    </source>
</evidence>
<dbReference type="InterPro" id="IPR006101">
    <property type="entry name" value="Glyco_hydro_2"/>
</dbReference>
<dbReference type="Pfam" id="PF00703">
    <property type="entry name" value="Glyco_hydro_2"/>
    <property type="match status" value="1"/>
</dbReference>
<evidence type="ECO:0000256" key="1">
    <source>
        <dbReference type="ARBA" id="ARBA00001412"/>
    </source>
</evidence>
<comment type="cofactor">
    <cofactor evidence="2">
        <name>Ca(2+)</name>
        <dbReference type="ChEBI" id="CHEBI:29108"/>
    </cofactor>
</comment>
<dbReference type="EMBL" id="AP023322">
    <property type="protein sequence ID" value="BCI63005.1"/>
    <property type="molecule type" value="Genomic_DNA"/>
</dbReference>
<evidence type="ECO:0000256" key="4">
    <source>
        <dbReference type="ARBA" id="ARBA00011245"/>
    </source>
</evidence>
<evidence type="ECO:0000256" key="8">
    <source>
        <dbReference type="ARBA" id="ARBA00023295"/>
    </source>
</evidence>
<evidence type="ECO:0000256" key="10">
    <source>
        <dbReference type="RuleBase" id="RU361154"/>
    </source>
</evidence>
<sequence length="1038" mass="117782">MKRLNILAGFLIAGMSVFAQGNEWKDPGVNAVNRLPMHSHYFAYENSEVACNQEPSQSANFMTLNGAWKFYWVKDSDIRPTDFYKNNFDDSSWKTIPVPGMWEIYGYGDPIYVNIGYAWRKHFKNNPPEVPVENNHVGSYRREITIPVSWKDKEIFAHFGSVTSNMYLWVNGKYVGYSEDSKLEAEFNLTPYLKPGKNVIAFQVFRWCDGTYLEDQDFFRYSGVGRDCYLYVRNKEYIKDIRVTPDLDAVYQNGVLDIDVELSSKASGAQVILDLKDAAGQVVKSETIKAKGKKAQVTMAVTNPAKWTSETPNLYVLTATLKAKNGQVKEVIPINVGFRKVEIKNAQLLINGKPVLFKGANRHEIDPRGGYVVSVERMIQDIKIMKEHNINAVRTCHYPDDSRWYDLCDKYGIYVVAEANIESHGMGYDKETLAKVPAYAKAHLERNQRNVQRNWNHPSVIVWSLGNEAGDGPNFTACYKWIKETDSSRPVHYERAELGSNTDIYCPMYLPYDACEKYLKNNPPMPLIQCEYAHAMGNSEGGFKEYWDLVRKYPNYQGGYIWDFVDQSVRVKNKNGIDIYAYAGDFNNHDDPSDYNFCDNGLISPDRRPNPHADEVRHIYQSIWASPVDLQKGEVAVYNENFFTDLAGIYAQWKILADGVSIQEGVVPDLNVLPQQTSSIKLNYDFASLPSDKELLLNIEFKKKAAEGLLPAGYVVAYNQLVIKDGVIPAITIKNKIQDKNTSVQLPVVKDMGNKLTLKSDILDIAFDKSTGWLCNYVVDGVSMLSDGAVLKPNFWRAPTDNDFGAGLQMKYRVWKNPGFVLKSLDTVEENGLIKVKALYDMPSVSAQLELSYVINNVGEIVITQKMTASSTAEVPDMFRFGMQIQMPESFNRILYYGRGPIENYADRKNSTLLGVYKQSVDEQYYPYIRPQETGTKSDIRWWNLTNIDGAGLSFISDAPFSASALHYTIESLDEGEKKIQRHAAEVEKASLTNFCIDKAQMGLGCINSWGALPLEKYRLPYGDYTFTFKMIPVKSAY</sequence>
<organism evidence="13 14">
    <name type="scientific">Coprobacter secundus subsp. similis</name>
    <dbReference type="NCBI Taxonomy" id="2751153"/>
    <lineage>
        <taxon>Bacteria</taxon>
        <taxon>Pseudomonadati</taxon>
        <taxon>Bacteroidota</taxon>
        <taxon>Bacteroidia</taxon>
        <taxon>Bacteroidales</taxon>
        <taxon>Barnesiellaceae</taxon>
        <taxon>Coprobacter</taxon>
    </lineage>
</organism>
<dbReference type="FunFam" id="3.20.20.80:FF:000121">
    <property type="entry name" value="Beta-galactosidase"/>
    <property type="match status" value="1"/>
</dbReference>
<dbReference type="SMART" id="SM01038">
    <property type="entry name" value="Bgal_small_N"/>
    <property type="match status" value="1"/>
</dbReference>
<protein>
    <recommendedName>
        <fullName evidence="5 10">Beta-galactosidase</fullName>
        <ecNumber evidence="5 10">3.2.1.23</ecNumber>
    </recommendedName>
    <alternativeName>
        <fullName evidence="9 10">Lactase</fullName>
    </alternativeName>
</protein>
<dbReference type="InterPro" id="IPR006103">
    <property type="entry name" value="Glyco_hydro_2_cat"/>
</dbReference>
<dbReference type="KEGG" id="copr:Cop2CBH44_13580"/>
<evidence type="ECO:0000256" key="2">
    <source>
        <dbReference type="ARBA" id="ARBA00001913"/>
    </source>
</evidence>
<keyword evidence="6 10" id="KW-0378">Hydrolase</keyword>
<name>A0A7G1HTB3_9BACT</name>
<proteinExistence type="inferred from homology"/>
<dbReference type="Pfam" id="PF16353">
    <property type="entry name" value="LacZ_4"/>
    <property type="match status" value="1"/>
</dbReference>
<keyword evidence="11" id="KW-0732">Signal</keyword>
<dbReference type="SUPFAM" id="SSF74650">
    <property type="entry name" value="Galactose mutarotase-like"/>
    <property type="match status" value="1"/>
</dbReference>
<dbReference type="Proteomes" id="UP000594042">
    <property type="component" value="Chromosome"/>
</dbReference>
<dbReference type="InterPro" id="IPR006102">
    <property type="entry name" value="Ig-like_GH2"/>
</dbReference>
<dbReference type="Gene3D" id="2.60.40.10">
    <property type="entry name" value="Immunoglobulins"/>
    <property type="match status" value="2"/>
</dbReference>
<dbReference type="Pfam" id="PF02929">
    <property type="entry name" value="Bgal_small_N"/>
    <property type="match status" value="1"/>
</dbReference>
<dbReference type="InterPro" id="IPR032312">
    <property type="entry name" value="LacZ_4"/>
</dbReference>
<dbReference type="Pfam" id="PF02836">
    <property type="entry name" value="Glyco_hydro_2_C"/>
    <property type="match status" value="1"/>
</dbReference>
<dbReference type="InterPro" id="IPR006104">
    <property type="entry name" value="Glyco_hydro_2_N"/>
</dbReference>
<dbReference type="InterPro" id="IPR004199">
    <property type="entry name" value="B-gal_small/dom_5"/>
</dbReference>
<dbReference type="InterPro" id="IPR036156">
    <property type="entry name" value="Beta-gal/glucu_dom_sf"/>
</dbReference>
<reference evidence="14" key="1">
    <citation type="submission" date="2020-07" db="EMBL/GenBank/DDBJ databases">
        <title>Complete genome sequencing of Coprobacter sp. strain 2CBH44.</title>
        <authorList>
            <person name="Sakamoto M."/>
            <person name="Murakami T."/>
            <person name="Mori H."/>
        </authorList>
    </citation>
    <scope>NUCLEOTIDE SEQUENCE [LARGE SCALE GENOMIC DNA]</scope>
    <source>
        <strain evidence="14">2CBH44</strain>
    </source>
</reference>
<evidence type="ECO:0000313" key="14">
    <source>
        <dbReference type="Proteomes" id="UP000594042"/>
    </source>
</evidence>
<dbReference type="GO" id="GO:0009341">
    <property type="term" value="C:beta-galactosidase complex"/>
    <property type="evidence" value="ECO:0007669"/>
    <property type="project" value="InterPro"/>
</dbReference>
<dbReference type="PRINTS" id="PR00132">
    <property type="entry name" value="GLHYDRLASE2"/>
</dbReference>
<dbReference type="Gene3D" id="2.60.120.260">
    <property type="entry name" value="Galactose-binding domain-like"/>
    <property type="match status" value="1"/>
</dbReference>
<dbReference type="GO" id="GO:0004565">
    <property type="term" value="F:beta-galactosidase activity"/>
    <property type="evidence" value="ECO:0007669"/>
    <property type="project" value="UniProtKB-EC"/>
</dbReference>
<feature type="signal peptide" evidence="11">
    <location>
        <begin position="1"/>
        <end position="19"/>
    </location>
</feature>
<evidence type="ECO:0000256" key="11">
    <source>
        <dbReference type="SAM" id="SignalP"/>
    </source>
</evidence>
<evidence type="ECO:0000256" key="5">
    <source>
        <dbReference type="ARBA" id="ARBA00012756"/>
    </source>
</evidence>
<comment type="subunit">
    <text evidence="4">Monomer.</text>
</comment>
<dbReference type="PROSITE" id="PS00719">
    <property type="entry name" value="GLYCOSYL_HYDROL_F2_1"/>
    <property type="match status" value="1"/>
</dbReference>
<keyword evidence="14" id="KW-1185">Reference proteome</keyword>
<dbReference type="SUPFAM" id="SSF49785">
    <property type="entry name" value="Galactose-binding domain-like"/>
    <property type="match status" value="1"/>
</dbReference>
<evidence type="ECO:0000256" key="9">
    <source>
        <dbReference type="ARBA" id="ARBA00032230"/>
    </source>
</evidence>
<dbReference type="Gene3D" id="3.20.20.80">
    <property type="entry name" value="Glycosidases"/>
    <property type="match status" value="1"/>
</dbReference>
<dbReference type="GO" id="GO:0030246">
    <property type="term" value="F:carbohydrate binding"/>
    <property type="evidence" value="ECO:0007669"/>
    <property type="project" value="InterPro"/>
</dbReference>
<feature type="domain" description="Beta galactosidase small chain/" evidence="12">
    <location>
        <begin position="757"/>
        <end position="1032"/>
    </location>
</feature>
<dbReference type="InterPro" id="IPR014718">
    <property type="entry name" value="GH-type_carb-bd"/>
</dbReference>
<evidence type="ECO:0000256" key="6">
    <source>
        <dbReference type="ARBA" id="ARBA00022801"/>
    </source>
</evidence>
<dbReference type="InterPro" id="IPR011013">
    <property type="entry name" value="Gal_mutarotase_sf_dom"/>
</dbReference>
<dbReference type="SUPFAM" id="SSF51445">
    <property type="entry name" value="(Trans)glycosidases"/>
    <property type="match status" value="1"/>
</dbReference>
<dbReference type="SUPFAM" id="SSF49303">
    <property type="entry name" value="beta-Galactosidase/glucuronidase domain"/>
    <property type="match status" value="2"/>
</dbReference>
<dbReference type="InterPro" id="IPR013783">
    <property type="entry name" value="Ig-like_fold"/>
</dbReference>
<dbReference type="PROSITE" id="PS00608">
    <property type="entry name" value="GLYCOSYL_HYDROL_F2_2"/>
    <property type="match status" value="1"/>
</dbReference>
<dbReference type="InterPro" id="IPR050347">
    <property type="entry name" value="Bact_Beta-galactosidase"/>
</dbReference>
<evidence type="ECO:0000313" key="13">
    <source>
        <dbReference type="EMBL" id="BCI63005.1"/>
    </source>
</evidence>
<dbReference type="PANTHER" id="PTHR46323:SF2">
    <property type="entry name" value="BETA-GALACTOSIDASE"/>
    <property type="match status" value="1"/>
</dbReference>
<dbReference type="RefSeq" id="WP_200755773.1">
    <property type="nucleotide sequence ID" value="NZ_AP023322.1"/>
</dbReference>
<dbReference type="Gene3D" id="2.70.98.10">
    <property type="match status" value="1"/>
</dbReference>
<dbReference type="GO" id="GO:0005990">
    <property type="term" value="P:lactose catabolic process"/>
    <property type="evidence" value="ECO:0007669"/>
    <property type="project" value="TreeGrafter"/>
</dbReference>
<evidence type="ECO:0000259" key="12">
    <source>
        <dbReference type="SMART" id="SM01038"/>
    </source>
</evidence>
<comment type="similarity">
    <text evidence="3 10">Belongs to the glycosyl hydrolase 2 family.</text>
</comment>
<keyword evidence="7" id="KW-0106">Calcium</keyword>
<gene>
    <name evidence="13" type="ORF">Cop2CBH44_13580</name>
</gene>
<dbReference type="InterPro" id="IPR023232">
    <property type="entry name" value="Glyco_hydro_2_AS"/>
</dbReference>
<dbReference type="InterPro" id="IPR023230">
    <property type="entry name" value="Glyco_hydro_2_CS"/>
</dbReference>
<dbReference type="InterPro" id="IPR008979">
    <property type="entry name" value="Galactose-bd-like_sf"/>
</dbReference>
<feature type="chain" id="PRO_5028831332" description="Beta-galactosidase" evidence="11">
    <location>
        <begin position="20"/>
        <end position="1038"/>
    </location>
</feature>
<dbReference type="AlphaFoldDB" id="A0A7G1HTB3"/>
<accession>A0A7G1HTB3</accession>
<comment type="catalytic activity">
    <reaction evidence="1 10">
        <text>Hydrolysis of terminal non-reducing beta-D-galactose residues in beta-D-galactosides.</text>
        <dbReference type="EC" id="3.2.1.23"/>
    </reaction>
</comment>
<dbReference type="Pfam" id="PF02837">
    <property type="entry name" value="Glyco_hydro_2_N"/>
    <property type="match status" value="1"/>
</dbReference>
<dbReference type="InterPro" id="IPR017853">
    <property type="entry name" value="GH"/>
</dbReference>